<keyword evidence="10" id="KW-1185">Reference proteome</keyword>
<gene>
    <name evidence="9" type="ORF">BJ684DRAFT_18972</name>
</gene>
<dbReference type="GO" id="GO:0004222">
    <property type="term" value="F:metalloendopeptidase activity"/>
    <property type="evidence" value="ECO:0007669"/>
    <property type="project" value="InterPro"/>
</dbReference>
<dbReference type="GO" id="GO:0006508">
    <property type="term" value="P:proteolysis"/>
    <property type="evidence" value="ECO:0007669"/>
    <property type="project" value="UniProtKB-KW"/>
</dbReference>
<evidence type="ECO:0000256" key="5">
    <source>
        <dbReference type="ARBA" id="ARBA00022833"/>
    </source>
</evidence>
<evidence type="ECO:0000256" key="6">
    <source>
        <dbReference type="ARBA" id="ARBA00023049"/>
    </source>
</evidence>
<dbReference type="PANTHER" id="PTHR11804">
    <property type="entry name" value="PROTEASE M3 THIMET OLIGOPEPTIDASE-RELATED"/>
    <property type="match status" value="1"/>
</dbReference>
<accession>A0A4P9Y6N1</accession>
<evidence type="ECO:0000259" key="8">
    <source>
        <dbReference type="Pfam" id="PF01432"/>
    </source>
</evidence>
<dbReference type="InterPro" id="IPR024077">
    <property type="entry name" value="Neurolysin/TOP_dom2"/>
</dbReference>
<proteinExistence type="inferred from homology"/>
<dbReference type="AlphaFoldDB" id="A0A4P9Y6N1"/>
<dbReference type="GO" id="GO:0006518">
    <property type="term" value="P:peptide metabolic process"/>
    <property type="evidence" value="ECO:0007669"/>
    <property type="project" value="TreeGrafter"/>
</dbReference>
<name>A0A4P9Y6N1_9FUNG</name>
<keyword evidence="2 7" id="KW-0645">Protease</keyword>
<dbReference type="PANTHER" id="PTHR11804:SF84">
    <property type="entry name" value="SACCHAROLYSIN"/>
    <property type="match status" value="1"/>
</dbReference>
<evidence type="ECO:0000256" key="3">
    <source>
        <dbReference type="ARBA" id="ARBA00022723"/>
    </source>
</evidence>
<keyword evidence="4 7" id="KW-0378">Hydrolase</keyword>
<feature type="domain" description="Peptidase M3A/M3B catalytic" evidence="8">
    <location>
        <begin position="2"/>
        <end position="117"/>
    </location>
</feature>
<dbReference type="Gene3D" id="1.10.1370.10">
    <property type="entry name" value="Neurolysin, domain 3"/>
    <property type="match status" value="1"/>
</dbReference>
<evidence type="ECO:0000256" key="2">
    <source>
        <dbReference type="ARBA" id="ARBA00022670"/>
    </source>
</evidence>
<sequence length="121" mass="13401">MTVHSAETAKVDTTALWSELREKVTLFPTVAGSFPAASFGHIMGGYDAGYYGYLWSEVFSADMFFSRFDKEGVMNPKCGRSYRHLILQPGGSRDGMDMLKDFLGREPTLDAFLKSIGLTKA</sequence>
<dbReference type="OrthoDB" id="534666at2759"/>
<protein>
    <submittedName>
        <fullName evidence="9">Peptidase M3A/M3B</fullName>
    </submittedName>
</protein>
<evidence type="ECO:0000313" key="9">
    <source>
        <dbReference type="EMBL" id="RKP14623.1"/>
    </source>
</evidence>
<evidence type="ECO:0000256" key="7">
    <source>
        <dbReference type="RuleBase" id="RU003435"/>
    </source>
</evidence>
<evidence type="ECO:0000313" key="10">
    <source>
        <dbReference type="Proteomes" id="UP000267251"/>
    </source>
</evidence>
<dbReference type="InterPro" id="IPR045090">
    <property type="entry name" value="Pept_M3A_M3B"/>
</dbReference>
<evidence type="ECO:0000256" key="4">
    <source>
        <dbReference type="ARBA" id="ARBA00022801"/>
    </source>
</evidence>
<comment type="similarity">
    <text evidence="1 7">Belongs to the peptidase M3 family.</text>
</comment>
<comment type="cofactor">
    <cofactor evidence="7">
        <name>Zn(2+)</name>
        <dbReference type="ChEBI" id="CHEBI:29105"/>
    </cofactor>
    <text evidence="7">Binds 1 zinc ion.</text>
</comment>
<keyword evidence="6 7" id="KW-0482">Metalloprotease</keyword>
<dbReference type="Pfam" id="PF01432">
    <property type="entry name" value="Peptidase_M3"/>
    <property type="match status" value="1"/>
</dbReference>
<reference evidence="10" key="1">
    <citation type="journal article" date="2018" name="Nat. Microbiol.">
        <title>Leveraging single-cell genomics to expand the fungal tree of life.</title>
        <authorList>
            <person name="Ahrendt S.R."/>
            <person name="Quandt C.A."/>
            <person name="Ciobanu D."/>
            <person name="Clum A."/>
            <person name="Salamov A."/>
            <person name="Andreopoulos B."/>
            <person name="Cheng J.F."/>
            <person name="Woyke T."/>
            <person name="Pelin A."/>
            <person name="Henrissat B."/>
            <person name="Reynolds N.K."/>
            <person name="Benny G.L."/>
            <person name="Smith M.E."/>
            <person name="James T.Y."/>
            <person name="Grigoriev I.V."/>
        </authorList>
    </citation>
    <scope>NUCLEOTIDE SEQUENCE [LARGE SCALE GENOMIC DNA]</scope>
</reference>
<dbReference type="SUPFAM" id="SSF55486">
    <property type="entry name" value="Metalloproteases ('zincins'), catalytic domain"/>
    <property type="match status" value="1"/>
</dbReference>
<organism evidence="9 10">
    <name type="scientific">Piptocephalis cylindrospora</name>
    <dbReference type="NCBI Taxonomy" id="1907219"/>
    <lineage>
        <taxon>Eukaryota</taxon>
        <taxon>Fungi</taxon>
        <taxon>Fungi incertae sedis</taxon>
        <taxon>Zoopagomycota</taxon>
        <taxon>Zoopagomycotina</taxon>
        <taxon>Zoopagomycetes</taxon>
        <taxon>Zoopagales</taxon>
        <taxon>Piptocephalidaceae</taxon>
        <taxon>Piptocephalis</taxon>
    </lineage>
</organism>
<dbReference type="EMBL" id="KZ987810">
    <property type="protein sequence ID" value="RKP14623.1"/>
    <property type="molecule type" value="Genomic_DNA"/>
</dbReference>
<keyword evidence="5 7" id="KW-0862">Zinc</keyword>
<dbReference type="InterPro" id="IPR001567">
    <property type="entry name" value="Pept_M3A_M3B_dom"/>
</dbReference>
<dbReference type="GO" id="GO:0046872">
    <property type="term" value="F:metal ion binding"/>
    <property type="evidence" value="ECO:0007669"/>
    <property type="project" value="UniProtKB-UniRule"/>
</dbReference>
<dbReference type="Proteomes" id="UP000267251">
    <property type="component" value="Unassembled WGS sequence"/>
</dbReference>
<evidence type="ECO:0000256" key="1">
    <source>
        <dbReference type="ARBA" id="ARBA00006040"/>
    </source>
</evidence>
<keyword evidence="3 7" id="KW-0479">Metal-binding</keyword>
<dbReference type="GO" id="GO:0005758">
    <property type="term" value="C:mitochondrial intermembrane space"/>
    <property type="evidence" value="ECO:0007669"/>
    <property type="project" value="TreeGrafter"/>
</dbReference>